<dbReference type="AlphaFoldDB" id="A0A2M7G0B5"/>
<reference evidence="1 2" key="1">
    <citation type="submission" date="2017-09" db="EMBL/GenBank/DDBJ databases">
        <title>Depth-based differentiation of microbial function through sediment-hosted aquifers and enrichment of novel symbionts in the deep terrestrial subsurface.</title>
        <authorList>
            <person name="Probst A.J."/>
            <person name="Ladd B."/>
            <person name="Jarett J.K."/>
            <person name="Geller-Mcgrath D.E."/>
            <person name="Sieber C.M."/>
            <person name="Emerson J.B."/>
            <person name="Anantharaman K."/>
            <person name="Thomas B.C."/>
            <person name="Malmstrom R."/>
            <person name="Stieglmeier M."/>
            <person name="Klingl A."/>
            <person name="Woyke T."/>
            <person name="Ryan C.M."/>
            <person name="Banfield J.F."/>
        </authorList>
    </citation>
    <scope>NUCLEOTIDE SEQUENCE [LARGE SCALE GENOMIC DNA]</scope>
    <source>
        <strain evidence="1">CG17_big_fil_post_rev_8_21_14_2_50_48_46</strain>
    </source>
</reference>
<evidence type="ECO:0000313" key="1">
    <source>
        <dbReference type="EMBL" id="PIW15158.1"/>
    </source>
</evidence>
<organism evidence="1 2">
    <name type="scientific">bacterium (Candidatus Blackallbacteria) CG17_big_fil_post_rev_8_21_14_2_50_48_46</name>
    <dbReference type="NCBI Taxonomy" id="2014261"/>
    <lineage>
        <taxon>Bacteria</taxon>
        <taxon>Candidatus Blackallbacteria</taxon>
    </lineage>
</organism>
<evidence type="ECO:0000313" key="2">
    <source>
        <dbReference type="Proteomes" id="UP000231019"/>
    </source>
</evidence>
<proteinExistence type="predicted"/>
<sequence length="246" mass="27935">MAENGLLELTALEALNLISTSDCIGWGVAMLSAGYDSPALRRLAGCYSHEHLADVLPWLEKSRQELKLERPELGALFRPYSIWLAQQILGGQLAPVLGLKRLAQLNYQLRDWDPLLRFFCELDDAADFLPQAPEEAGYLFKELESLSLIECILEECRLFLAYSEFEALPESLFREVFCPTCQTQALPVYRPMPEPLSEKLKRLWQGVGRPREAVCTQCGARELLRLDSQAGRRWWLENSGSLSETE</sequence>
<dbReference type="Proteomes" id="UP000231019">
    <property type="component" value="Unassembled WGS sequence"/>
</dbReference>
<name>A0A2M7G0B5_9BACT</name>
<protein>
    <submittedName>
        <fullName evidence="1">Uncharacterized protein</fullName>
    </submittedName>
</protein>
<dbReference type="EMBL" id="PFFQ01000053">
    <property type="protein sequence ID" value="PIW15158.1"/>
    <property type="molecule type" value="Genomic_DNA"/>
</dbReference>
<gene>
    <name evidence="1" type="ORF">COW36_17180</name>
</gene>
<accession>A0A2M7G0B5</accession>
<comment type="caution">
    <text evidence="1">The sequence shown here is derived from an EMBL/GenBank/DDBJ whole genome shotgun (WGS) entry which is preliminary data.</text>
</comment>